<evidence type="ECO:0000256" key="5">
    <source>
        <dbReference type="SAM" id="Phobius"/>
    </source>
</evidence>
<dbReference type="PANTHER" id="PTHR35814:SF1">
    <property type="entry name" value="GLUTATHIONE S-TRANSFERASE-RELATED"/>
    <property type="match status" value="1"/>
</dbReference>
<evidence type="ECO:0000256" key="4">
    <source>
        <dbReference type="ARBA" id="ARBA00023136"/>
    </source>
</evidence>
<dbReference type="STRING" id="1344416.A0A139AHB9"/>
<keyword evidence="7" id="KW-1185">Reference proteome</keyword>
<feature type="transmembrane region" description="Helical" evidence="5">
    <location>
        <begin position="6"/>
        <end position="27"/>
    </location>
</feature>
<evidence type="ECO:0000256" key="1">
    <source>
        <dbReference type="ARBA" id="ARBA00004370"/>
    </source>
</evidence>
<dbReference type="EMBL" id="KQ965756">
    <property type="protein sequence ID" value="KXS16187.1"/>
    <property type="molecule type" value="Genomic_DNA"/>
</dbReference>
<dbReference type="OrthoDB" id="2133054at2759"/>
<keyword evidence="4 5" id="KW-0472">Membrane</keyword>
<dbReference type="OMA" id="IAYPLIC"/>
<dbReference type="InterPro" id="IPR001129">
    <property type="entry name" value="Membr-assoc_MAPEG"/>
</dbReference>
<dbReference type="Gene3D" id="1.20.120.550">
    <property type="entry name" value="Membrane associated eicosanoid/glutathione metabolism-like domain"/>
    <property type="match status" value="1"/>
</dbReference>
<keyword evidence="2 5" id="KW-0812">Transmembrane</keyword>
<gene>
    <name evidence="6" type="ORF">M427DRAFT_154888</name>
</gene>
<feature type="transmembrane region" description="Helical" evidence="5">
    <location>
        <begin position="144"/>
        <end position="163"/>
    </location>
</feature>
<name>A0A139AHB9_GONPJ</name>
<dbReference type="GO" id="GO:0016020">
    <property type="term" value="C:membrane"/>
    <property type="evidence" value="ECO:0007669"/>
    <property type="project" value="UniProtKB-SubCell"/>
</dbReference>
<evidence type="ECO:0000313" key="6">
    <source>
        <dbReference type="EMBL" id="KXS16187.1"/>
    </source>
</evidence>
<organism evidence="6 7">
    <name type="scientific">Gonapodya prolifera (strain JEL478)</name>
    <name type="common">Monoblepharis prolifera</name>
    <dbReference type="NCBI Taxonomy" id="1344416"/>
    <lineage>
        <taxon>Eukaryota</taxon>
        <taxon>Fungi</taxon>
        <taxon>Fungi incertae sedis</taxon>
        <taxon>Chytridiomycota</taxon>
        <taxon>Chytridiomycota incertae sedis</taxon>
        <taxon>Monoblepharidomycetes</taxon>
        <taxon>Monoblepharidales</taxon>
        <taxon>Gonapodyaceae</taxon>
        <taxon>Gonapodya</taxon>
    </lineage>
</organism>
<sequence length="177" mass="18846">MQNSTLLLPITGFYAGILGFVTWPLAVRVGLARGAALVSLGDGSREQALEIVANAAANGKLSSEALLAPDNVYKTKYWILMKRVRAHGNFVEHTVIMLILCAIAELNGAPPMFLNLILATFTIGRVLVDYAITSTPMALGWGRAAGMITSGLGIGLVGGWNVWATYGVWRDGAVKFP</sequence>
<feature type="transmembrane region" description="Helical" evidence="5">
    <location>
        <begin position="112"/>
        <end position="132"/>
    </location>
</feature>
<evidence type="ECO:0000256" key="2">
    <source>
        <dbReference type="ARBA" id="ARBA00022692"/>
    </source>
</evidence>
<evidence type="ECO:0000313" key="7">
    <source>
        <dbReference type="Proteomes" id="UP000070544"/>
    </source>
</evidence>
<keyword evidence="3 5" id="KW-1133">Transmembrane helix</keyword>
<protein>
    <submittedName>
        <fullName evidence="6">Uncharacterized protein</fullName>
    </submittedName>
</protein>
<dbReference type="PANTHER" id="PTHR35814">
    <property type="match status" value="1"/>
</dbReference>
<comment type="subcellular location">
    <subcellularLocation>
        <location evidence="1">Membrane</location>
    </subcellularLocation>
</comment>
<accession>A0A139AHB9</accession>
<proteinExistence type="predicted"/>
<reference evidence="6 7" key="1">
    <citation type="journal article" date="2015" name="Genome Biol. Evol.">
        <title>Phylogenomic analyses indicate that early fungi evolved digesting cell walls of algal ancestors of land plants.</title>
        <authorList>
            <person name="Chang Y."/>
            <person name="Wang S."/>
            <person name="Sekimoto S."/>
            <person name="Aerts A.L."/>
            <person name="Choi C."/>
            <person name="Clum A."/>
            <person name="LaButti K.M."/>
            <person name="Lindquist E.A."/>
            <person name="Yee Ngan C."/>
            <person name="Ohm R.A."/>
            <person name="Salamov A.A."/>
            <person name="Grigoriev I.V."/>
            <person name="Spatafora J.W."/>
            <person name="Berbee M.L."/>
        </authorList>
    </citation>
    <scope>NUCLEOTIDE SEQUENCE [LARGE SCALE GENOMIC DNA]</scope>
    <source>
        <strain evidence="6 7">JEL478</strain>
    </source>
</reference>
<dbReference type="Proteomes" id="UP000070544">
    <property type="component" value="Unassembled WGS sequence"/>
</dbReference>
<dbReference type="InterPro" id="IPR023352">
    <property type="entry name" value="MAPEG-like_dom_sf"/>
</dbReference>
<dbReference type="Pfam" id="PF01124">
    <property type="entry name" value="MAPEG"/>
    <property type="match status" value="1"/>
</dbReference>
<evidence type="ECO:0000256" key="3">
    <source>
        <dbReference type="ARBA" id="ARBA00022989"/>
    </source>
</evidence>
<dbReference type="SUPFAM" id="SSF161084">
    <property type="entry name" value="MAPEG domain-like"/>
    <property type="match status" value="1"/>
</dbReference>
<dbReference type="AlphaFoldDB" id="A0A139AHB9"/>
<feature type="transmembrane region" description="Helical" evidence="5">
    <location>
        <begin position="90"/>
        <end position="106"/>
    </location>
</feature>